<comment type="caution">
    <text evidence="5">The sequence shown here is derived from an EMBL/GenBank/DDBJ whole genome shotgun (WGS) entry which is preliminary data.</text>
</comment>
<evidence type="ECO:0000256" key="1">
    <source>
        <dbReference type="ARBA" id="ARBA00022857"/>
    </source>
</evidence>
<keyword evidence="2" id="KW-0560">Oxidoreductase</keyword>
<evidence type="ECO:0000256" key="2">
    <source>
        <dbReference type="ARBA" id="ARBA00023002"/>
    </source>
</evidence>
<name>A0A437AD32_ARTFL</name>
<protein>
    <recommendedName>
        <fullName evidence="4">NADP-dependent oxidoreductase domain-containing protein</fullName>
    </recommendedName>
</protein>
<dbReference type="Proteomes" id="UP000283090">
    <property type="component" value="Unassembled WGS sequence"/>
</dbReference>
<dbReference type="GO" id="GO:0016491">
    <property type="term" value="F:oxidoreductase activity"/>
    <property type="evidence" value="ECO:0007669"/>
    <property type="project" value="UniProtKB-KW"/>
</dbReference>
<keyword evidence="1" id="KW-0521">NADP</keyword>
<dbReference type="PANTHER" id="PTHR43364">
    <property type="entry name" value="NADH-SPECIFIC METHYLGLYOXAL REDUCTASE-RELATED"/>
    <property type="match status" value="1"/>
</dbReference>
<dbReference type="InterPro" id="IPR023210">
    <property type="entry name" value="NADP_OxRdtase_dom"/>
</dbReference>
<gene>
    <name evidence="5" type="ORF">DFL_000032</name>
</gene>
<dbReference type="OrthoDB" id="48988at2759"/>
<dbReference type="InterPro" id="IPR050523">
    <property type="entry name" value="AKR_Detox_Biosynth"/>
</dbReference>
<comment type="similarity">
    <text evidence="3">Belongs to the aldo/keto reductase family. Aldo/keto reductase 2 subfamily.</text>
</comment>
<dbReference type="VEuPathDB" id="FungiDB:DFL_000032"/>
<proteinExistence type="inferred from homology"/>
<keyword evidence="6" id="KW-1185">Reference proteome</keyword>
<dbReference type="PANTHER" id="PTHR43364:SF7">
    <property type="entry name" value="NADP-DEPENDENT OXIDOREDUCTASE DOMAIN-CONTAINING PROTEIN-RELATED"/>
    <property type="match status" value="1"/>
</dbReference>
<feature type="domain" description="NADP-dependent oxidoreductase" evidence="4">
    <location>
        <begin position="30"/>
        <end position="339"/>
    </location>
</feature>
<dbReference type="InterPro" id="IPR036812">
    <property type="entry name" value="NAD(P)_OxRdtase_dom_sf"/>
</dbReference>
<evidence type="ECO:0000313" key="6">
    <source>
        <dbReference type="Proteomes" id="UP000283090"/>
    </source>
</evidence>
<dbReference type="GeneID" id="93582343"/>
<evidence type="ECO:0000259" key="4">
    <source>
        <dbReference type="Pfam" id="PF00248"/>
    </source>
</evidence>
<dbReference type="Gene3D" id="3.20.20.100">
    <property type="entry name" value="NADP-dependent oxidoreductase domain"/>
    <property type="match status" value="1"/>
</dbReference>
<dbReference type="STRING" id="97331.A0A437AD32"/>
<evidence type="ECO:0000256" key="3">
    <source>
        <dbReference type="ARBA" id="ARBA00038157"/>
    </source>
</evidence>
<sequence>MSIFVPVEKPKSKLARYRLLAPTASVRVSPICFGGMNIGTAWNSFMGTMDKPTSFSLLDAFYTAGGNFIDTAINYQDGESETWIGEWMEARKNRTEMVIATKATTGWRYPDLKNGGVYVNTVGNSTKNIHESVRVSLERLKTDYIDLLWIHWWDYTTSIEELMQTLNILVKQGKVLYLGISDTPAWIVSKANEYARSHGLRPFSVYQGQWSAANREFERDIIPMCRAEGMGICPWGALGGGNFRLPEERAEMEKSGDKGRSWSGFEGSPAQKAVTPILAKIGKERGLSITGVALAYVCSKTPYVIPIAGGRKVAHLEDNIKAIGVVLTQQEIEEIEGAYEFSLGFPHDFLGDRVHLNGVKSVEYLAVAVGTKYYDSTFAGDTSAPSQDFTKSLVTRLLKI</sequence>
<evidence type="ECO:0000313" key="5">
    <source>
        <dbReference type="EMBL" id="RVD89008.1"/>
    </source>
</evidence>
<reference evidence="5 6" key="1">
    <citation type="submission" date="2019-01" db="EMBL/GenBank/DDBJ databases">
        <title>Intercellular communication is required for trap formation in the nematode-trapping fungus Duddingtonia flagrans.</title>
        <authorList>
            <person name="Youssar L."/>
            <person name="Wernet V."/>
            <person name="Hensel N."/>
            <person name="Hildebrandt H.-G."/>
            <person name="Fischer R."/>
        </authorList>
    </citation>
    <scope>NUCLEOTIDE SEQUENCE [LARGE SCALE GENOMIC DNA]</scope>
    <source>
        <strain evidence="5 6">CBS H-5679</strain>
    </source>
</reference>
<organism evidence="5 6">
    <name type="scientific">Arthrobotrys flagrans</name>
    <name type="common">Nematode-trapping fungus</name>
    <name type="synonym">Trichothecium flagrans</name>
    <dbReference type="NCBI Taxonomy" id="97331"/>
    <lineage>
        <taxon>Eukaryota</taxon>
        <taxon>Fungi</taxon>
        <taxon>Dikarya</taxon>
        <taxon>Ascomycota</taxon>
        <taxon>Pezizomycotina</taxon>
        <taxon>Orbiliomycetes</taxon>
        <taxon>Orbiliales</taxon>
        <taxon>Orbiliaceae</taxon>
        <taxon>Arthrobotrys</taxon>
    </lineage>
</organism>
<dbReference type="AlphaFoldDB" id="A0A437AD32"/>
<accession>A0A437AD32</accession>
<dbReference type="Pfam" id="PF00248">
    <property type="entry name" value="Aldo_ket_red"/>
    <property type="match status" value="1"/>
</dbReference>
<dbReference type="EMBL" id="SAEB01000001">
    <property type="protein sequence ID" value="RVD89008.1"/>
    <property type="molecule type" value="Genomic_DNA"/>
</dbReference>
<dbReference type="SUPFAM" id="SSF51430">
    <property type="entry name" value="NAD(P)-linked oxidoreductase"/>
    <property type="match status" value="1"/>
</dbReference>
<dbReference type="RefSeq" id="XP_067494552.1">
    <property type="nucleotide sequence ID" value="XM_067632104.1"/>
</dbReference>